<comment type="similarity">
    <text evidence="8">Belongs to the shikimate dehydrogenase family.</text>
</comment>
<evidence type="ECO:0000256" key="5">
    <source>
        <dbReference type="ARBA" id="ARBA00051639"/>
    </source>
</evidence>
<dbReference type="InterPro" id="IPR036291">
    <property type="entry name" value="NAD(P)-bd_dom_sf"/>
</dbReference>
<keyword evidence="3 8" id="KW-0560">Oxidoreductase</keyword>
<comment type="caution">
    <text evidence="8">Lacks conserved residue(s) required for the propagation of feature annotation.</text>
</comment>
<keyword evidence="8" id="KW-0521">NADP</keyword>
<gene>
    <name evidence="8" type="primary">aroE</name>
    <name evidence="10" type="ORF">HDA32_005240</name>
</gene>
<evidence type="ECO:0000256" key="7">
    <source>
        <dbReference type="ARBA" id="ARBA00060613"/>
    </source>
</evidence>
<dbReference type="GO" id="GO:0009073">
    <property type="term" value="P:aromatic amino acid family biosynthetic process"/>
    <property type="evidence" value="ECO:0007669"/>
    <property type="project" value="UniProtKB-KW"/>
</dbReference>
<evidence type="ECO:0000256" key="4">
    <source>
        <dbReference type="ARBA" id="ARBA00023141"/>
    </source>
</evidence>
<comment type="catalytic activity">
    <reaction evidence="8">
        <text>shikimate + NADP(+) = 3-dehydroshikimate + NADPH + H(+)</text>
        <dbReference type="Rhea" id="RHEA:17737"/>
        <dbReference type="ChEBI" id="CHEBI:15378"/>
        <dbReference type="ChEBI" id="CHEBI:16630"/>
        <dbReference type="ChEBI" id="CHEBI:36208"/>
        <dbReference type="ChEBI" id="CHEBI:57783"/>
        <dbReference type="ChEBI" id="CHEBI:58349"/>
        <dbReference type="EC" id="1.1.1.25"/>
    </reaction>
</comment>
<dbReference type="InterPro" id="IPR013708">
    <property type="entry name" value="Shikimate_DH-bd_N"/>
</dbReference>
<feature type="binding site" evidence="8">
    <location>
        <position position="89"/>
    </location>
    <ligand>
        <name>shikimate</name>
        <dbReference type="ChEBI" id="CHEBI:36208"/>
    </ligand>
</feature>
<proteinExistence type="inferred from homology"/>
<dbReference type="Gene3D" id="3.40.50.720">
    <property type="entry name" value="NAD(P)-binding Rossmann-like Domain"/>
    <property type="match status" value="1"/>
</dbReference>
<dbReference type="NCBIfam" id="NF001319">
    <property type="entry name" value="PRK00258.3-3"/>
    <property type="match status" value="1"/>
</dbReference>
<dbReference type="SUPFAM" id="SSF53223">
    <property type="entry name" value="Aminoacid dehydrogenase-like, N-terminal domain"/>
    <property type="match status" value="1"/>
</dbReference>
<comment type="catalytic activity">
    <reaction evidence="5">
        <text>L-quinate + NAD(+) = 3-dehydroquinate + NADH + H(+)</text>
        <dbReference type="Rhea" id="RHEA:22364"/>
        <dbReference type="ChEBI" id="CHEBI:15378"/>
        <dbReference type="ChEBI" id="CHEBI:29751"/>
        <dbReference type="ChEBI" id="CHEBI:32364"/>
        <dbReference type="ChEBI" id="CHEBI:57540"/>
        <dbReference type="ChEBI" id="CHEBI:57945"/>
        <dbReference type="EC" id="1.1.1.24"/>
    </reaction>
</comment>
<feature type="binding site" evidence="8">
    <location>
        <position position="277"/>
    </location>
    <ligand>
        <name>shikimate</name>
        <dbReference type="ChEBI" id="CHEBI:36208"/>
    </ligand>
</feature>
<dbReference type="PANTHER" id="PTHR21089:SF1">
    <property type="entry name" value="BIFUNCTIONAL 3-DEHYDROQUINATE DEHYDRATASE_SHIKIMATE DEHYDROGENASE, CHLOROPLASTIC"/>
    <property type="match status" value="1"/>
</dbReference>
<dbReference type="GO" id="GO:0050661">
    <property type="term" value="F:NADP binding"/>
    <property type="evidence" value="ECO:0007669"/>
    <property type="project" value="TreeGrafter"/>
</dbReference>
<dbReference type="Gene3D" id="3.40.50.10860">
    <property type="entry name" value="Leucine Dehydrogenase, chain A, domain 1"/>
    <property type="match status" value="1"/>
</dbReference>
<dbReference type="GO" id="GO:0019632">
    <property type="term" value="P:shikimate metabolic process"/>
    <property type="evidence" value="ECO:0007669"/>
    <property type="project" value="UniProtKB-ARBA"/>
</dbReference>
<dbReference type="EMBL" id="JACCCC010000001">
    <property type="protein sequence ID" value="NYE50120.1"/>
    <property type="molecule type" value="Genomic_DNA"/>
</dbReference>
<evidence type="ECO:0000256" key="2">
    <source>
        <dbReference type="ARBA" id="ARBA00022605"/>
    </source>
</evidence>
<dbReference type="GO" id="GO:0008652">
    <property type="term" value="P:amino acid biosynthetic process"/>
    <property type="evidence" value="ECO:0007669"/>
    <property type="project" value="UniProtKB-KW"/>
</dbReference>
<protein>
    <recommendedName>
        <fullName evidence="8">Shikimate dehydrogenase (NADP(+))</fullName>
        <shortName evidence="8">SDH</shortName>
        <ecNumber evidence="8">1.1.1.25</ecNumber>
    </recommendedName>
</protein>
<keyword evidence="2 8" id="KW-0028">Amino-acid biosynthesis</keyword>
<keyword evidence="4 8" id="KW-0057">Aromatic amino acid biosynthesis</keyword>
<reference evidence="10 11" key="1">
    <citation type="submission" date="2020-07" db="EMBL/GenBank/DDBJ databases">
        <title>Sequencing the genomes of 1000 actinobacteria strains.</title>
        <authorList>
            <person name="Klenk H.-P."/>
        </authorList>
    </citation>
    <scope>NUCLEOTIDE SEQUENCE [LARGE SCALE GENOMIC DNA]</scope>
    <source>
        <strain evidence="10 11">CXB654</strain>
    </source>
</reference>
<feature type="binding site" evidence="8">
    <location>
        <position position="270"/>
    </location>
    <ligand>
        <name>NADP(+)</name>
        <dbReference type="ChEBI" id="CHEBI:58349"/>
    </ligand>
</feature>
<dbReference type="FunFam" id="3.40.50.720:FF:000086">
    <property type="entry name" value="Quinate/shikimate dehydrogenase"/>
    <property type="match status" value="1"/>
</dbReference>
<comment type="subunit">
    <text evidence="8">Homodimer.</text>
</comment>
<comment type="function">
    <text evidence="8">Involved in the biosynthesis of the chorismate, which leads to the biosynthesis of aromatic amino acids. Catalyzes the reversible NADPH linked reduction of 3-dehydroshikimate (DHSA) to yield shikimate (SA).</text>
</comment>
<dbReference type="UniPathway" id="UPA00053">
    <property type="reaction ID" value="UER00087"/>
</dbReference>
<dbReference type="InterPro" id="IPR022893">
    <property type="entry name" value="Shikimate_DH_fam"/>
</dbReference>
<keyword evidence="11" id="KW-1185">Reference proteome</keyword>
<dbReference type="Pfam" id="PF08501">
    <property type="entry name" value="Shikimate_dh_N"/>
    <property type="match status" value="1"/>
</dbReference>
<feature type="binding site" evidence="8">
    <location>
        <position position="114"/>
    </location>
    <ligand>
        <name>shikimate</name>
        <dbReference type="ChEBI" id="CHEBI:36208"/>
    </ligand>
</feature>
<sequence length="306" mass="31709">MTGTIRNEVAVQATGVEADSDPRSFLVGLIGSGVGPSLTPPMHEREAGELGRRLVYRTIDIADLGLAPESVGDLVHAARGFGFNGLNITHPCKQLVLAALDGLSPEAAALGAVNTVVFEGGSAIGHNTDWSAFARSLARGLPGAPRERVVLLGAGGAGAAVAHALMVSGVGELVIADVAADRAAALAARIQERFPGGRCRPGDAAEPGRLLSGADGLVHATPIGMAHHPGTPVPVALLRPPMWVADIVYRPVRTELLRRAEERGCPTLNGGGMAVFQACHAFELITGIAPDPERMLGHFRELLARE</sequence>
<evidence type="ECO:0000313" key="11">
    <source>
        <dbReference type="Proteomes" id="UP000589036"/>
    </source>
</evidence>
<dbReference type="NCBIfam" id="NF009201">
    <property type="entry name" value="PRK12549.1"/>
    <property type="match status" value="1"/>
</dbReference>
<comment type="pathway">
    <text evidence="7">Aromatic compound metabolism; 3,4-dihydroxybenzoate biosynthesis; 3-dehydroquinate from D-quinate (NAD(+) route).</text>
</comment>
<dbReference type="PANTHER" id="PTHR21089">
    <property type="entry name" value="SHIKIMATE DEHYDROGENASE"/>
    <property type="match status" value="1"/>
</dbReference>
<dbReference type="InterPro" id="IPR046346">
    <property type="entry name" value="Aminoacid_DH-like_N_sf"/>
</dbReference>
<accession>A0A852U867</accession>
<organism evidence="10 11">
    <name type="scientific">Spinactinospora alkalitolerans</name>
    <dbReference type="NCBI Taxonomy" id="687207"/>
    <lineage>
        <taxon>Bacteria</taxon>
        <taxon>Bacillati</taxon>
        <taxon>Actinomycetota</taxon>
        <taxon>Actinomycetes</taxon>
        <taxon>Streptosporangiales</taxon>
        <taxon>Nocardiopsidaceae</taxon>
        <taxon>Spinactinospora</taxon>
    </lineage>
</organism>
<dbReference type="CDD" id="cd01065">
    <property type="entry name" value="NAD_bind_Shikimate_DH"/>
    <property type="match status" value="1"/>
</dbReference>
<dbReference type="GO" id="GO:0030266">
    <property type="term" value="F:quinate 3-dehydrogenase (NAD+) activity"/>
    <property type="evidence" value="ECO:0007669"/>
    <property type="project" value="UniProtKB-EC"/>
</dbReference>
<dbReference type="HAMAP" id="MF_00222">
    <property type="entry name" value="Shikimate_DH_AroE"/>
    <property type="match status" value="1"/>
</dbReference>
<evidence type="ECO:0000256" key="8">
    <source>
        <dbReference type="HAMAP-Rule" id="MF_00222"/>
    </source>
</evidence>
<name>A0A852U867_9ACTN</name>
<evidence type="ECO:0000256" key="3">
    <source>
        <dbReference type="ARBA" id="ARBA00023002"/>
    </source>
</evidence>
<dbReference type="GO" id="GO:0005829">
    <property type="term" value="C:cytosol"/>
    <property type="evidence" value="ECO:0007669"/>
    <property type="project" value="TreeGrafter"/>
</dbReference>
<dbReference type="SUPFAM" id="SSF51735">
    <property type="entry name" value="NAD(P)-binding Rossmann-fold domains"/>
    <property type="match status" value="1"/>
</dbReference>
<feature type="binding site" evidence="8">
    <location>
        <begin position="153"/>
        <end position="157"/>
    </location>
    <ligand>
        <name>NADP(+)</name>
        <dbReference type="ChEBI" id="CHEBI:58349"/>
    </ligand>
</feature>
<evidence type="ECO:0000256" key="1">
    <source>
        <dbReference type="ARBA" id="ARBA00004871"/>
    </source>
</evidence>
<dbReference type="EC" id="1.1.1.25" evidence="8"/>
<comment type="caution">
    <text evidence="10">The sequence shown here is derived from an EMBL/GenBank/DDBJ whole genome shotgun (WGS) entry which is preliminary data.</text>
</comment>
<evidence type="ECO:0000256" key="6">
    <source>
        <dbReference type="ARBA" id="ARBA00052329"/>
    </source>
</evidence>
<feature type="binding site" evidence="8">
    <location>
        <position position="249"/>
    </location>
    <ligand>
        <name>shikimate</name>
        <dbReference type="ChEBI" id="CHEBI:36208"/>
    </ligand>
</feature>
<evidence type="ECO:0000259" key="9">
    <source>
        <dbReference type="Pfam" id="PF08501"/>
    </source>
</evidence>
<feature type="binding site" evidence="8">
    <location>
        <begin position="37"/>
        <end position="39"/>
    </location>
    <ligand>
        <name>shikimate</name>
        <dbReference type="ChEBI" id="CHEBI:36208"/>
    </ligand>
</feature>
<dbReference type="RefSeq" id="WP_376766991.1">
    <property type="nucleotide sequence ID" value="NZ_BAAAYY010000014.1"/>
</dbReference>
<feature type="active site" description="Proton acceptor" evidence="8">
    <location>
        <position position="93"/>
    </location>
</feature>
<feature type="binding site" evidence="8">
    <location>
        <position position="129"/>
    </location>
    <ligand>
        <name>shikimate</name>
        <dbReference type="ChEBI" id="CHEBI:36208"/>
    </ligand>
</feature>
<evidence type="ECO:0000313" key="10">
    <source>
        <dbReference type="EMBL" id="NYE50120.1"/>
    </source>
</evidence>
<comment type="catalytic activity">
    <reaction evidence="6">
        <text>shikimate + NAD(+) = 3-dehydroshikimate + NADH + H(+)</text>
        <dbReference type="Rhea" id="RHEA:17741"/>
        <dbReference type="ChEBI" id="CHEBI:15378"/>
        <dbReference type="ChEBI" id="CHEBI:16630"/>
        <dbReference type="ChEBI" id="CHEBI:36208"/>
        <dbReference type="ChEBI" id="CHEBI:57540"/>
        <dbReference type="ChEBI" id="CHEBI:57945"/>
    </reaction>
</comment>
<dbReference type="GO" id="GO:0009423">
    <property type="term" value="P:chorismate biosynthetic process"/>
    <property type="evidence" value="ECO:0007669"/>
    <property type="project" value="UniProtKB-UniRule"/>
</dbReference>
<comment type="pathway">
    <text evidence="1 8">Metabolic intermediate biosynthesis; chorismate biosynthesis; chorismate from D-erythrose 4-phosphate and phosphoenolpyruvate: step 4/7.</text>
</comment>
<feature type="domain" description="Shikimate dehydrogenase substrate binding N-terminal" evidence="9">
    <location>
        <begin position="29"/>
        <end position="116"/>
    </location>
</feature>
<dbReference type="GO" id="GO:0004764">
    <property type="term" value="F:shikimate 3-dehydrogenase (NADP+) activity"/>
    <property type="evidence" value="ECO:0007669"/>
    <property type="project" value="UniProtKB-UniRule"/>
</dbReference>
<dbReference type="AlphaFoldDB" id="A0A852U867"/>
<dbReference type="Proteomes" id="UP000589036">
    <property type="component" value="Unassembled WGS sequence"/>
</dbReference>
<feature type="binding site" evidence="8">
    <location>
        <position position="247"/>
    </location>
    <ligand>
        <name>NADP(+)</name>
        <dbReference type="ChEBI" id="CHEBI:58349"/>
    </ligand>
</feature>